<evidence type="ECO:0000313" key="3">
    <source>
        <dbReference type="RefSeq" id="XP_026193791.1"/>
    </source>
</evidence>
<dbReference type="OrthoDB" id="349347at2759"/>
<dbReference type="AlphaFoldDB" id="A0A6P6S0S6"/>
<feature type="compositionally biased region" description="Polar residues" evidence="1">
    <location>
        <begin position="238"/>
        <end position="255"/>
    </location>
</feature>
<gene>
    <name evidence="3" type="primary">LOC34621281</name>
</gene>
<accession>A0A6P6S0S6</accession>
<protein>
    <submittedName>
        <fullName evidence="3">Uncharacterized protein LOC34621281</fullName>
    </submittedName>
</protein>
<name>A0A6P6S0S6_9EIME</name>
<evidence type="ECO:0000313" key="2">
    <source>
        <dbReference type="Proteomes" id="UP000515125"/>
    </source>
</evidence>
<dbReference type="GeneID" id="34621281"/>
<feature type="compositionally biased region" description="Polar residues" evidence="1">
    <location>
        <begin position="30"/>
        <end position="44"/>
    </location>
</feature>
<proteinExistence type="predicted"/>
<feature type="region of interest" description="Disordered" evidence="1">
    <location>
        <begin position="26"/>
        <end position="57"/>
    </location>
</feature>
<organism evidence="2 3">
    <name type="scientific">Cyclospora cayetanensis</name>
    <dbReference type="NCBI Taxonomy" id="88456"/>
    <lineage>
        <taxon>Eukaryota</taxon>
        <taxon>Sar</taxon>
        <taxon>Alveolata</taxon>
        <taxon>Apicomplexa</taxon>
        <taxon>Conoidasida</taxon>
        <taxon>Coccidia</taxon>
        <taxon>Eucoccidiorida</taxon>
        <taxon>Eimeriorina</taxon>
        <taxon>Eimeriidae</taxon>
        <taxon>Cyclospora</taxon>
    </lineage>
</organism>
<feature type="compositionally biased region" description="Low complexity" evidence="1">
    <location>
        <begin position="267"/>
        <end position="277"/>
    </location>
</feature>
<dbReference type="RefSeq" id="XP_026193791.1">
    <property type="nucleotide sequence ID" value="XM_026338006.1"/>
</dbReference>
<feature type="compositionally biased region" description="Polar residues" evidence="1">
    <location>
        <begin position="177"/>
        <end position="222"/>
    </location>
</feature>
<sequence length="451" mass="48194">MGDIRLAEKAVEGGMTLEGYFRSVKDTKPNLKQTSSDPSATGTPGSLPAEREQQHAAGYGDAVQSLWGPQGPPVSPQATVGLGGVPLENDVEEEFSILEETDFALGCESRGRGAHGSVGHQDSASAREKAAASVAAAQAAAAALSSPGAASVAAWFTAMLAGSPERVVSPARDRCANESSGNATCTRSQSSSHQNTGSCGSHSPKTAGNQRQEVCRRQQQPKVPQRGNYPILRHSEEQQTFQAQQHAPMNQSQPRDQLHKDQLCSMHQQRLHQQQAIRQHRGQPLDAAQGRQAGRQLLSLIGVVPASDNGVDRHVPSSHGCLPIIREEPPGKVIPRSGIDLERQLMQQQRHLQQLHSVEQRNPQCFCALYAEFRPTMPVGDASAPMLHHQMGLKRPPSVLSVGHLNLVPNAHTHPVARAASGERSLLKLLHARGGPVVAPGEPSPAWSSGQ</sequence>
<feature type="region of interest" description="Disordered" evidence="1">
    <location>
        <begin position="172"/>
        <end position="289"/>
    </location>
</feature>
<reference evidence="3" key="1">
    <citation type="submission" date="2025-08" db="UniProtKB">
        <authorList>
            <consortium name="RefSeq"/>
        </authorList>
    </citation>
    <scope>IDENTIFICATION</scope>
</reference>
<keyword evidence="2" id="KW-1185">Reference proteome</keyword>
<evidence type="ECO:0000256" key="1">
    <source>
        <dbReference type="SAM" id="MobiDB-lite"/>
    </source>
</evidence>
<dbReference type="Proteomes" id="UP000515125">
    <property type="component" value="Unplaced"/>
</dbReference>